<gene>
    <name evidence="1" type="ORF">COW86_02380</name>
</gene>
<dbReference type="Proteomes" id="UP000230159">
    <property type="component" value="Unassembled WGS sequence"/>
</dbReference>
<dbReference type="EMBL" id="PCTN01000106">
    <property type="protein sequence ID" value="PIP75683.1"/>
    <property type="molecule type" value="Genomic_DNA"/>
</dbReference>
<sequence length="61" mass="7040">MGIREFFNKNKCDSNSVGLGLGYPNNQHYADSRQAHDDALVNYERWGRLPEGEKKPDWSLN</sequence>
<evidence type="ECO:0000313" key="1">
    <source>
        <dbReference type="EMBL" id="PIP75683.1"/>
    </source>
</evidence>
<name>A0A2H0D0K2_9BACT</name>
<reference evidence="1 2" key="1">
    <citation type="submission" date="2017-09" db="EMBL/GenBank/DDBJ databases">
        <title>Depth-based differentiation of microbial function through sediment-hosted aquifers and enrichment of novel symbionts in the deep terrestrial subsurface.</title>
        <authorList>
            <person name="Probst A.J."/>
            <person name="Ladd B."/>
            <person name="Jarett J.K."/>
            <person name="Geller-Mcgrath D.E."/>
            <person name="Sieber C.M."/>
            <person name="Emerson J.B."/>
            <person name="Anantharaman K."/>
            <person name="Thomas B.C."/>
            <person name="Malmstrom R."/>
            <person name="Stieglmeier M."/>
            <person name="Klingl A."/>
            <person name="Woyke T."/>
            <person name="Ryan C.M."/>
            <person name="Banfield J.F."/>
        </authorList>
    </citation>
    <scope>NUCLEOTIDE SEQUENCE [LARGE SCALE GENOMIC DNA]</scope>
    <source>
        <strain evidence="1">CG22_combo_CG10-13_8_21_14_all_39_9</strain>
    </source>
</reference>
<dbReference type="AlphaFoldDB" id="A0A2H0D0K2"/>
<accession>A0A2H0D0K2</accession>
<protein>
    <submittedName>
        <fullName evidence="1">Uncharacterized protein</fullName>
    </submittedName>
</protein>
<evidence type="ECO:0000313" key="2">
    <source>
        <dbReference type="Proteomes" id="UP000230159"/>
    </source>
</evidence>
<proteinExistence type="predicted"/>
<comment type="caution">
    <text evidence="1">The sequence shown here is derived from an EMBL/GenBank/DDBJ whole genome shotgun (WGS) entry which is preliminary data.</text>
</comment>
<organism evidence="1 2">
    <name type="scientific">Candidatus Kuenenbacteria bacterium CG22_combo_CG10-13_8_21_14_all_39_9</name>
    <dbReference type="NCBI Taxonomy" id="1974621"/>
    <lineage>
        <taxon>Bacteria</taxon>
        <taxon>Candidatus Kueneniibacteriota</taxon>
    </lineage>
</organism>